<name>A0ACB0M5T4_TRIPR</name>
<organism evidence="1 2">
    <name type="scientific">Trifolium pratense</name>
    <name type="common">Red clover</name>
    <dbReference type="NCBI Taxonomy" id="57577"/>
    <lineage>
        <taxon>Eukaryota</taxon>
        <taxon>Viridiplantae</taxon>
        <taxon>Streptophyta</taxon>
        <taxon>Embryophyta</taxon>
        <taxon>Tracheophyta</taxon>
        <taxon>Spermatophyta</taxon>
        <taxon>Magnoliopsida</taxon>
        <taxon>eudicotyledons</taxon>
        <taxon>Gunneridae</taxon>
        <taxon>Pentapetalae</taxon>
        <taxon>rosids</taxon>
        <taxon>fabids</taxon>
        <taxon>Fabales</taxon>
        <taxon>Fabaceae</taxon>
        <taxon>Papilionoideae</taxon>
        <taxon>50 kb inversion clade</taxon>
        <taxon>NPAAA clade</taxon>
        <taxon>Hologalegina</taxon>
        <taxon>IRL clade</taxon>
        <taxon>Trifolieae</taxon>
        <taxon>Trifolium</taxon>
    </lineage>
</organism>
<reference evidence="1" key="1">
    <citation type="submission" date="2023-10" db="EMBL/GenBank/DDBJ databases">
        <authorList>
            <person name="Rodriguez Cubillos JULIANA M."/>
            <person name="De Vega J."/>
        </authorList>
    </citation>
    <scope>NUCLEOTIDE SEQUENCE</scope>
</reference>
<proteinExistence type="predicted"/>
<comment type="caution">
    <text evidence="1">The sequence shown here is derived from an EMBL/GenBank/DDBJ whole genome shotgun (WGS) entry which is preliminary data.</text>
</comment>
<gene>
    <name evidence="1" type="ORF">MILVUS5_LOCUS39302</name>
</gene>
<protein>
    <submittedName>
        <fullName evidence="1">Uncharacterized protein</fullName>
    </submittedName>
</protein>
<sequence>MMGKLNAYVDRMSQPCRAILIFCRLNGIDFEEIKVDIAKSHHLSPEFTEVNPLQKVPAILHGNLNLFESHAILAYLSSAFPGIADHWYPTDVIRRAKINSILDWHHSNLRYGAGPAIGRPRNPKAAAEAEKVLLSSLSKLENIWLNGDGRFLLGSFQPSIADLSLVCELTQLEVLDEMDRGRILSPYKKVLGWIEDTRTATNPYFEEMHNILYRAKKKFQQQRSRIAESGTETTNNRGRHSKM</sequence>
<dbReference type="EMBL" id="CASHSV030000823">
    <property type="protein sequence ID" value="CAJ2676600.1"/>
    <property type="molecule type" value="Genomic_DNA"/>
</dbReference>
<dbReference type="Proteomes" id="UP001177021">
    <property type="component" value="Unassembled WGS sequence"/>
</dbReference>
<evidence type="ECO:0000313" key="2">
    <source>
        <dbReference type="Proteomes" id="UP001177021"/>
    </source>
</evidence>
<evidence type="ECO:0000313" key="1">
    <source>
        <dbReference type="EMBL" id="CAJ2676600.1"/>
    </source>
</evidence>
<keyword evidence="2" id="KW-1185">Reference proteome</keyword>
<accession>A0ACB0M5T4</accession>